<evidence type="ECO:0000313" key="8">
    <source>
        <dbReference type="Proteomes" id="UP000233551"/>
    </source>
</evidence>
<protein>
    <recommendedName>
        <fullName evidence="6">Non-specific lipid-transfer protein</fullName>
    </recommendedName>
</protein>
<dbReference type="Proteomes" id="UP000233551">
    <property type="component" value="Unassembled WGS sequence"/>
</dbReference>
<dbReference type="GeneID" id="116200048"/>
<dbReference type="SUPFAM" id="SSF47699">
    <property type="entry name" value="Bifunctional inhibitor/lipid-transfer protein/seed storage 2S albumin"/>
    <property type="match status" value="1"/>
</dbReference>
<evidence type="ECO:0000256" key="4">
    <source>
        <dbReference type="ARBA" id="ARBA00023121"/>
    </source>
</evidence>
<reference evidence="7 8" key="1">
    <citation type="submission" date="2017-11" db="EMBL/GenBank/DDBJ databases">
        <title>De-novo sequencing of pomegranate (Punica granatum L.) genome.</title>
        <authorList>
            <person name="Akparov Z."/>
            <person name="Amiraslanov A."/>
            <person name="Hajiyeva S."/>
            <person name="Abbasov M."/>
            <person name="Kaur K."/>
            <person name="Hamwieh A."/>
            <person name="Solovyev V."/>
            <person name="Salamov A."/>
            <person name="Braich B."/>
            <person name="Kosarev P."/>
            <person name="Mahmoud A."/>
            <person name="Hajiyev E."/>
            <person name="Babayeva S."/>
            <person name="Izzatullayeva V."/>
            <person name="Mammadov A."/>
            <person name="Mammadov A."/>
            <person name="Sharifova S."/>
            <person name="Ojaghi J."/>
            <person name="Eynullazada K."/>
            <person name="Bayramov B."/>
            <person name="Abdulazimova A."/>
            <person name="Shahmuradov I."/>
        </authorList>
    </citation>
    <scope>NUCLEOTIDE SEQUENCE [LARGE SCALE GENOMIC DNA]</scope>
    <source>
        <strain evidence="8">cv. AG2017</strain>
        <tissue evidence="7">Leaf</tissue>
    </source>
</reference>
<dbReference type="OrthoDB" id="1890443at2759"/>
<keyword evidence="4 6" id="KW-0446">Lipid-binding</keyword>
<dbReference type="PROSITE" id="PS51257">
    <property type="entry name" value="PROKAR_LIPOPROTEIN"/>
    <property type="match status" value="1"/>
</dbReference>
<name>A0A2I0IAB4_PUNGR</name>
<organism evidence="7 8">
    <name type="scientific">Punica granatum</name>
    <name type="common">Pomegranate</name>
    <dbReference type="NCBI Taxonomy" id="22663"/>
    <lineage>
        <taxon>Eukaryota</taxon>
        <taxon>Viridiplantae</taxon>
        <taxon>Streptophyta</taxon>
        <taxon>Embryophyta</taxon>
        <taxon>Tracheophyta</taxon>
        <taxon>Spermatophyta</taxon>
        <taxon>Magnoliopsida</taxon>
        <taxon>eudicotyledons</taxon>
        <taxon>Gunneridae</taxon>
        <taxon>Pentapetalae</taxon>
        <taxon>rosids</taxon>
        <taxon>malvids</taxon>
        <taxon>Myrtales</taxon>
        <taxon>Lythraceae</taxon>
        <taxon>Punica</taxon>
    </lineage>
</organism>
<dbReference type="InterPro" id="IPR000528">
    <property type="entry name" value="Plant_nsLTP"/>
</dbReference>
<evidence type="ECO:0000256" key="3">
    <source>
        <dbReference type="ARBA" id="ARBA00022448"/>
    </source>
</evidence>
<dbReference type="GO" id="GO:0006869">
    <property type="term" value="P:lipid transport"/>
    <property type="evidence" value="ECO:0007669"/>
    <property type="project" value="InterPro"/>
</dbReference>
<comment type="caution">
    <text evidence="7">The sequence shown here is derived from an EMBL/GenBank/DDBJ whole genome shotgun (WGS) entry which is preliminary data.</text>
</comment>
<dbReference type="Gene3D" id="1.10.110.10">
    <property type="entry name" value="Plant lipid-transfer and hydrophobic proteins"/>
    <property type="match status" value="1"/>
</dbReference>
<dbReference type="EMBL" id="PGOL01003458">
    <property type="protein sequence ID" value="PKI40945.1"/>
    <property type="molecule type" value="Genomic_DNA"/>
</dbReference>
<dbReference type="CDD" id="cd01960">
    <property type="entry name" value="nsLTP1"/>
    <property type="match status" value="1"/>
</dbReference>
<dbReference type="SMART" id="SM00499">
    <property type="entry name" value="AAI"/>
    <property type="match status" value="1"/>
</dbReference>
<dbReference type="GO" id="GO:0008289">
    <property type="term" value="F:lipid binding"/>
    <property type="evidence" value="ECO:0007669"/>
    <property type="project" value="UniProtKB-KW"/>
</dbReference>
<dbReference type="AlphaFoldDB" id="A0A2I0IAB4"/>
<gene>
    <name evidence="7" type="ORF">CRG98_038473</name>
</gene>
<evidence type="ECO:0000256" key="2">
    <source>
        <dbReference type="ARBA" id="ARBA00009748"/>
    </source>
</evidence>
<dbReference type="PROSITE" id="PS00597">
    <property type="entry name" value="PLANT_LTP"/>
    <property type="match status" value="1"/>
</dbReference>
<dbReference type="InterPro" id="IPR036312">
    <property type="entry name" value="Bifun_inhib/LTP/seed_sf"/>
</dbReference>
<comment type="similarity">
    <text evidence="2 6">Belongs to the plant LTP family.</text>
</comment>
<dbReference type="Pfam" id="PF00234">
    <property type="entry name" value="Tryp_alpha_amyl"/>
    <property type="match status" value="1"/>
</dbReference>
<evidence type="ECO:0000256" key="6">
    <source>
        <dbReference type="RuleBase" id="RU000628"/>
    </source>
</evidence>
<keyword evidence="5" id="KW-1015">Disulfide bond</keyword>
<dbReference type="PRINTS" id="PR00382">
    <property type="entry name" value="LIPIDTRNSFER"/>
</dbReference>
<keyword evidence="8" id="KW-1185">Reference proteome</keyword>
<sequence length="115" mass="11501">MAKISTILVVCALLACMLVATESTVTCGQVASGVAPCLNYLRGGAPLSQSCCGGVKALNGAARTTPDRQAVCKCLKAASASIPGINLGLASGLPSKCGVNVPYKISPSTDCSRVK</sequence>
<evidence type="ECO:0000313" key="7">
    <source>
        <dbReference type="EMBL" id="PKI40945.1"/>
    </source>
</evidence>
<comment type="function">
    <text evidence="1 6">Plant non-specific lipid-transfer proteins transfer phospholipids as well as galactolipids across membranes. May play a role in wax or cutin deposition in the cell walls of expanding epidermal cells and certain secretory tissues.</text>
</comment>
<keyword evidence="3 6" id="KW-0813">Transport</keyword>
<dbReference type="STRING" id="22663.A0A2I0IAB4"/>
<dbReference type="FunFam" id="1.10.110.10:FF:000002">
    <property type="entry name" value="Non-specific lipid-transfer protein"/>
    <property type="match status" value="1"/>
</dbReference>
<dbReference type="PANTHER" id="PTHR33076">
    <property type="entry name" value="NON-SPECIFIC LIPID-TRANSFER PROTEIN 2-RELATED"/>
    <property type="match status" value="1"/>
</dbReference>
<proteinExistence type="inferred from homology"/>
<evidence type="ECO:0000256" key="5">
    <source>
        <dbReference type="ARBA" id="ARBA00023157"/>
    </source>
</evidence>
<accession>A0A2I0IAB4</accession>
<evidence type="ECO:0000256" key="1">
    <source>
        <dbReference type="ARBA" id="ARBA00003211"/>
    </source>
</evidence>
<dbReference type="InterPro" id="IPR016140">
    <property type="entry name" value="Bifunc_inhib/LTP/seed_store"/>
</dbReference>